<proteinExistence type="predicted"/>
<sequence length="199" mass="22542">MWIQLWGLPPHCKTKKMGESIGNLIGKVEAAKFYEYPSKEMIIKIKVTMNVYQPIQAGILIGNHRDDTTWVDFRRVMEEKDNKFHSNPSHSRTFGQYSPQIPASMLAQMVAMKIQEEANKEGSRSSNNIMDETQEIQVGDGRRLWHRTTRNNALVKTPIEVNNNPAPQSMVKRLRMNDNLVKSTGNTMAGPAGQANQST</sequence>
<reference evidence="1" key="1">
    <citation type="submission" date="2023-10" db="EMBL/GenBank/DDBJ databases">
        <authorList>
            <person name="Rodriguez Cubillos JULIANA M."/>
            <person name="De Vega J."/>
        </authorList>
    </citation>
    <scope>NUCLEOTIDE SEQUENCE</scope>
</reference>
<name>A0ACB0KLH6_TRIPR</name>
<accession>A0ACB0KLH6</accession>
<evidence type="ECO:0000313" key="2">
    <source>
        <dbReference type="Proteomes" id="UP001177021"/>
    </source>
</evidence>
<evidence type="ECO:0000313" key="1">
    <source>
        <dbReference type="EMBL" id="CAJ2657189.1"/>
    </source>
</evidence>
<organism evidence="1 2">
    <name type="scientific">Trifolium pratense</name>
    <name type="common">Red clover</name>
    <dbReference type="NCBI Taxonomy" id="57577"/>
    <lineage>
        <taxon>Eukaryota</taxon>
        <taxon>Viridiplantae</taxon>
        <taxon>Streptophyta</taxon>
        <taxon>Embryophyta</taxon>
        <taxon>Tracheophyta</taxon>
        <taxon>Spermatophyta</taxon>
        <taxon>Magnoliopsida</taxon>
        <taxon>eudicotyledons</taxon>
        <taxon>Gunneridae</taxon>
        <taxon>Pentapetalae</taxon>
        <taxon>rosids</taxon>
        <taxon>fabids</taxon>
        <taxon>Fabales</taxon>
        <taxon>Fabaceae</taxon>
        <taxon>Papilionoideae</taxon>
        <taxon>50 kb inversion clade</taxon>
        <taxon>NPAAA clade</taxon>
        <taxon>Hologalegina</taxon>
        <taxon>IRL clade</taxon>
        <taxon>Trifolieae</taxon>
        <taxon>Trifolium</taxon>
    </lineage>
</organism>
<comment type="caution">
    <text evidence="1">The sequence shown here is derived from an EMBL/GenBank/DDBJ whole genome shotgun (WGS) entry which is preliminary data.</text>
</comment>
<dbReference type="Proteomes" id="UP001177021">
    <property type="component" value="Unassembled WGS sequence"/>
</dbReference>
<keyword evidence="2" id="KW-1185">Reference proteome</keyword>
<gene>
    <name evidence="1" type="ORF">MILVUS5_LOCUS23808</name>
</gene>
<dbReference type="EMBL" id="CASHSV030000311">
    <property type="protein sequence ID" value="CAJ2657189.1"/>
    <property type="molecule type" value="Genomic_DNA"/>
</dbReference>
<protein>
    <submittedName>
        <fullName evidence="1">Uncharacterized protein</fullName>
    </submittedName>
</protein>